<keyword evidence="2" id="KW-1185">Reference proteome</keyword>
<accession>A0ABS6RWS0</accession>
<evidence type="ECO:0000313" key="2">
    <source>
        <dbReference type="Proteomes" id="UP001196980"/>
    </source>
</evidence>
<reference evidence="1 2" key="1">
    <citation type="journal article" date="2020" name="J Geophys Res Biogeosci">
        <title>Magnetotaxis as an Adaptation to Enable Bacterial Shuttling of Microbial Sulfur and Sulfur Cycling Across Aquatic Oxic#Anoxic Interfaces.</title>
        <authorList>
            <person name="Li J."/>
            <person name="Liu P."/>
            <person name="Wang J."/>
            <person name="Roberts A.P."/>
            <person name="Pan Y."/>
        </authorList>
    </citation>
    <scope>NUCLEOTIDE SEQUENCE [LARGE SCALE GENOMIC DNA]</scope>
    <source>
        <strain evidence="1 2">MYR-1_YQ</strain>
    </source>
</reference>
<evidence type="ECO:0000313" key="1">
    <source>
        <dbReference type="EMBL" id="MBV6341084.1"/>
    </source>
</evidence>
<name>A0ABS6RWS0_9BACT</name>
<gene>
    <name evidence="1" type="ORF">HWQ67_05755</name>
</gene>
<organism evidence="1 2">
    <name type="scientific">Candidatus Magnetobacterium casense</name>
    <dbReference type="NCBI Taxonomy" id="1455061"/>
    <lineage>
        <taxon>Bacteria</taxon>
        <taxon>Pseudomonadati</taxon>
        <taxon>Nitrospirota</taxon>
        <taxon>Thermodesulfovibrionia</taxon>
        <taxon>Thermodesulfovibrionales</taxon>
        <taxon>Candidatus Magnetobacteriaceae</taxon>
        <taxon>Candidatus Magnetobacterium</taxon>
    </lineage>
</organism>
<dbReference type="EMBL" id="JABXWD010000071">
    <property type="protein sequence ID" value="MBV6341084.1"/>
    <property type="molecule type" value="Genomic_DNA"/>
</dbReference>
<sequence length="302" mass="32396">MPGTNPYIPDFPYNDPEIGHQWDAEGNKTTMYGKDLYCNRNSPNYDPVLCSAAGGTPYGRSYGSKGSQGQGEGSAKSGLGDWWDSLPGLSEKPKNKYEEILNVLRDRFVQDPFQQATAASTNSPMASALWDTVYGKGVPRYENVMSEIAKMVMPTWEGNNYIPQSPFDANRFSSLSQLAQMLQQNRQGYASALNSGYGSGLGASTSMIQGAGNQLQGYRGQDQDRYLKEKQMQHEMEMLILQLQAQAAAQGGGGGLFDILGGLLGIGGSGGLDWLWKLLKSGGSGGSGGGMNYNPGFLGGGY</sequence>
<protein>
    <submittedName>
        <fullName evidence="1">Uncharacterized protein</fullName>
    </submittedName>
</protein>
<dbReference type="Proteomes" id="UP001196980">
    <property type="component" value="Unassembled WGS sequence"/>
</dbReference>
<dbReference type="RefSeq" id="WP_218251696.1">
    <property type="nucleotide sequence ID" value="NZ_JABXWD010000071.1"/>
</dbReference>
<proteinExistence type="predicted"/>
<comment type="caution">
    <text evidence="1">The sequence shown here is derived from an EMBL/GenBank/DDBJ whole genome shotgun (WGS) entry which is preliminary data.</text>
</comment>